<keyword evidence="7" id="KW-0472">Membrane</keyword>
<feature type="domain" description="Nudix hydrolase" evidence="8">
    <location>
        <begin position="68"/>
        <end position="204"/>
    </location>
</feature>
<proteinExistence type="predicted"/>
<dbReference type="InterPro" id="IPR045121">
    <property type="entry name" value="CoAse"/>
</dbReference>
<keyword evidence="3" id="KW-0479">Metal-binding</keyword>
<comment type="cofactor">
    <cofactor evidence="1">
        <name>Mn(2+)</name>
        <dbReference type="ChEBI" id="CHEBI:29035"/>
    </cofactor>
</comment>
<dbReference type="GO" id="GO:0010945">
    <property type="term" value="F:coenzyme A diphosphatase activity"/>
    <property type="evidence" value="ECO:0007669"/>
    <property type="project" value="InterPro"/>
</dbReference>
<dbReference type="SUPFAM" id="SSF55811">
    <property type="entry name" value="Nudix"/>
    <property type="match status" value="1"/>
</dbReference>
<evidence type="ECO:0000256" key="7">
    <source>
        <dbReference type="SAM" id="Phobius"/>
    </source>
</evidence>
<reference evidence="9" key="2">
    <citation type="submission" date="2020-11" db="EMBL/GenBank/DDBJ databases">
        <authorList>
            <person name="McCartney M.A."/>
            <person name="Auch B."/>
            <person name="Kono T."/>
            <person name="Mallez S."/>
            <person name="Becker A."/>
            <person name="Gohl D.M."/>
            <person name="Silverstein K.A.T."/>
            <person name="Koren S."/>
            <person name="Bechman K.B."/>
            <person name="Herman A."/>
            <person name="Abrahante J.E."/>
            <person name="Garbe J."/>
        </authorList>
    </citation>
    <scope>NUCLEOTIDE SEQUENCE</scope>
    <source>
        <strain evidence="9">Duluth1</strain>
        <tissue evidence="9">Whole animal</tissue>
    </source>
</reference>
<sequence>MINIFTRATLLHWQSTKHASKPLQSVVARTLHKVDLESVFSDNNKIHVQSKLDTARPLIRPLANPKGPKSEAAVLVPMCYIGQEPSILFMMRSRDLNSHSGEICFPGGMKDSTDRDLVHTALRETHEEIGLSEEHVDVWGRLPPSRARAGSQVTPVLGFCGNYEDKPWKINDKEVQEIFTRSIASLCDSDNIRTTQFRYENTGYTMPVFFGSSAKHRVWGLTAVILHQVLSTIAPGIYNFKVKHKR</sequence>
<dbReference type="PANTHER" id="PTHR12992">
    <property type="entry name" value="NUDIX HYDROLASE"/>
    <property type="match status" value="1"/>
</dbReference>
<accession>A0A9D4DUW9</accession>
<dbReference type="AlphaFoldDB" id="A0A9D4DUW9"/>
<comment type="caution">
    <text evidence="9">The sequence shown here is derived from an EMBL/GenBank/DDBJ whole genome shotgun (WGS) entry which is preliminary data.</text>
</comment>
<keyword evidence="10" id="KW-1185">Reference proteome</keyword>
<feature type="transmembrane region" description="Helical" evidence="7">
    <location>
        <begin position="218"/>
        <end position="240"/>
    </location>
</feature>
<dbReference type="EMBL" id="JAIWYP010000010">
    <property type="protein sequence ID" value="KAH3755206.1"/>
    <property type="molecule type" value="Genomic_DNA"/>
</dbReference>
<comment type="cofactor">
    <cofactor evidence="2">
        <name>Mg(2+)</name>
        <dbReference type="ChEBI" id="CHEBI:18420"/>
    </cofactor>
</comment>
<evidence type="ECO:0000256" key="2">
    <source>
        <dbReference type="ARBA" id="ARBA00001946"/>
    </source>
</evidence>
<keyword evidence="7" id="KW-1133">Transmembrane helix</keyword>
<dbReference type="CDD" id="cd03426">
    <property type="entry name" value="NUDIX_CoAse_Nudt7"/>
    <property type="match status" value="1"/>
</dbReference>
<organism evidence="9 10">
    <name type="scientific">Dreissena polymorpha</name>
    <name type="common">Zebra mussel</name>
    <name type="synonym">Mytilus polymorpha</name>
    <dbReference type="NCBI Taxonomy" id="45954"/>
    <lineage>
        <taxon>Eukaryota</taxon>
        <taxon>Metazoa</taxon>
        <taxon>Spiralia</taxon>
        <taxon>Lophotrochozoa</taxon>
        <taxon>Mollusca</taxon>
        <taxon>Bivalvia</taxon>
        <taxon>Autobranchia</taxon>
        <taxon>Heteroconchia</taxon>
        <taxon>Euheterodonta</taxon>
        <taxon>Imparidentia</taxon>
        <taxon>Neoheterodontei</taxon>
        <taxon>Myida</taxon>
        <taxon>Dreissenoidea</taxon>
        <taxon>Dreissenidae</taxon>
        <taxon>Dreissena</taxon>
    </lineage>
</organism>
<keyword evidence="5" id="KW-0460">Magnesium</keyword>
<dbReference type="Pfam" id="PF00293">
    <property type="entry name" value="NUDIX"/>
    <property type="match status" value="1"/>
</dbReference>
<evidence type="ECO:0000259" key="8">
    <source>
        <dbReference type="PROSITE" id="PS51462"/>
    </source>
</evidence>
<dbReference type="InterPro" id="IPR000086">
    <property type="entry name" value="NUDIX_hydrolase_dom"/>
</dbReference>
<keyword evidence="7" id="KW-0812">Transmembrane</keyword>
<keyword evidence="4" id="KW-0378">Hydrolase</keyword>
<evidence type="ECO:0000256" key="1">
    <source>
        <dbReference type="ARBA" id="ARBA00001936"/>
    </source>
</evidence>
<evidence type="ECO:0000256" key="4">
    <source>
        <dbReference type="ARBA" id="ARBA00022801"/>
    </source>
</evidence>
<dbReference type="Gene3D" id="3.90.79.10">
    <property type="entry name" value="Nucleoside Triphosphate Pyrophosphohydrolase"/>
    <property type="match status" value="1"/>
</dbReference>
<evidence type="ECO:0000256" key="6">
    <source>
        <dbReference type="ARBA" id="ARBA00023211"/>
    </source>
</evidence>
<evidence type="ECO:0000256" key="3">
    <source>
        <dbReference type="ARBA" id="ARBA00022723"/>
    </source>
</evidence>
<reference evidence="9" key="1">
    <citation type="journal article" date="2019" name="bioRxiv">
        <title>The Genome of the Zebra Mussel, Dreissena polymorpha: A Resource for Invasive Species Research.</title>
        <authorList>
            <person name="McCartney M.A."/>
            <person name="Auch B."/>
            <person name="Kono T."/>
            <person name="Mallez S."/>
            <person name="Zhang Y."/>
            <person name="Obille A."/>
            <person name="Becker A."/>
            <person name="Abrahante J.E."/>
            <person name="Garbe J."/>
            <person name="Badalamenti J.P."/>
            <person name="Herman A."/>
            <person name="Mangelson H."/>
            <person name="Liachko I."/>
            <person name="Sullivan S."/>
            <person name="Sone E.D."/>
            <person name="Koren S."/>
            <person name="Silverstein K.A.T."/>
            <person name="Beckman K.B."/>
            <person name="Gohl D.M."/>
        </authorList>
    </citation>
    <scope>NUCLEOTIDE SEQUENCE</scope>
    <source>
        <strain evidence="9">Duluth1</strain>
        <tissue evidence="9">Whole animal</tissue>
    </source>
</reference>
<dbReference type="PANTHER" id="PTHR12992:SF11">
    <property type="entry name" value="MITOCHONDRIAL COENZYME A DIPHOSPHATASE NUDT8"/>
    <property type="match status" value="1"/>
</dbReference>
<dbReference type="Proteomes" id="UP000828390">
    <property type="component" value="Unassembled WGS sequence"/>
</dbReference>
<dbReference type="PROSITE" id="PS51462">
    <property type="entry name" value="NUDIX"/>
    <property type="match status" value="1"/>
</dbReference>
<keyword evidence="6" id="KW-0464">Manganese</keyword>
<gene>
    <name evidence="9" type="ORF">DPMN_189896</name>
</gene>
<evidence type="ECO:0000313" key="10">
    <source>
        <dbReference type="Proteomes" id="UP000828390"/>
    </source>
</evidence>
<dbReference type="OrthoDB" id="10262892at2759"/>
<evidence type="ECO:0000256" key="5">
    <source>
        <dbReference type="ARBA" id="ARBA00022842"/>
    </source>
</evidence>
<protein>
    <recommendedName>
        <fullName evidence="8">Nudix hydrolase domain-containing protein</fullName>
    </recommendedName>
</protein>
<evidence type="ECO:0000313" key="9">
    <source>
        <dbReference type="EMBL" id="KAH3755206.1"/>
    </source>
</evidence>
<name>A0A9D4DUW9_DREPO</name>
<dbReference type="GO" id="GO:0046872">
    <property type="term" value="F:metal ion binding"/>
    <property type="evidence" value="ECO:0007669"/>
    <property type="project" value="UniProtKB-KW"/>
</dbReference>
<dbReference type="InterPro" id="IPR015797">
    <property type="entry name" value="NUDIX_hydrolase-like_dom_sf"/>
</dbReference>